<evidence type="ECO:0000313" key="3">
    <source>
        <dbReference type="Proteomes" id="UP000324222"/>
    </source>
</evidence>
<dbReference type="EMBL" id="VSRR010005283">
    <property type="protein sequence ID" value="MPC42034.1"/>
    <property type="molecule type" value="Genomic_DNA"/>
</dbReference>
<gene>
    <name evidence="2" type="ORF">E2C01_035647</name>
</gene>
<feature type="compositionally biased region" description="Basic and acidic residues" evidence="1">
    <location>
        <begin position="32"/>
        <end position="41"/>
    </location>
</feature>
<feature type="region of interest" description="Disordered" evidence="1">
    <location>
        <begin position="32"/>
        <end position="52"/>
    </location>
</feature>
<name>A0A5B7FC09_PORTR</name>
<protein>
    <submittedName>
        <fullName evidence="2">Uncharacterized protein</fullName>
    </submittedName>
</protein>
<comment type="caution">
    <text evidence="2">The sequence shown here is derived from an EMBL/GenBank/DDBJ whole genome shotgun (WGS) entry which is preliminary data.</text>
</comment>
<evidence type="ECO:0000313" key="2">
    <source>
        <dbReference type="EMBL" id="MPC42034.1"/>
    </source>
</evidence>
<accession>A0A5B7FC09</accession>
<reference evidence="2 3" key="1">
    <citation type="submission" date="2019-05" db="EMBL/GenBank/DDBJ databases">
        <title>Another draft genome of Portunus trituberculatus and its Hox gene families provides insights of decapod evolution.</title>
        <authorList>
            <person name="Jeong J.-H."/>
            <person name="Song I."/>
            <person name="Kim S."/>
            <person name="Choi T."/>
            <person name="Kim D."/>
            <person name="Ryu S."/>
            <person name="Kim W."/>
        </authorList>
    </citation>
    <scope>NUCLEOTIDE SEQUENCE [LARGE SCALE GENOMIC DNA]</scope>
    <source>
        <tissue evidence="2">Muscle</tissue>
    </source>
</reference>
<evidence type="ECO:0000256" key="1">
    <source>
        <dbReference type="SAM" id="MobiDB-lite"/>
    </source>
</evidence>
<dbReference type="Proteomes" id="UP000324222">
    <property type="component" value="Unassembled WGS sequence"/>
</dbReference>
<sequence length="124" mass="13622">MKGPARLVFVFRQVLGRRGGTITRPHKSEVVEECEGAHDTHTPAAPAQPPTSPLALPFLKQAFRDTGLRAPPQKTSFHLVSVTHHRIHGRIAQKPKSVVVCPERLPWTVRRPATRDQLSTSGAG</sequence>
<organism evidence="2 3">
    <name type="scientific">Portunus trituberculatus</name>
    <name type="common">Swimming crab</name>
    <name type="synonym">Neptunus trituberculatus</name>
    <dbReference type="NCBI Taxonomy" id="210409"/>
    <lineage>
        <taxon>Eukaryota</taxon>
        <taxon>Metazoa</taxon>
        <taxon>Ecdysozoa</taxon>
        <taxon>Arthropoda</taxon>
        <taxon>Crustacea</taxon>
        <taxon>Multicrustacea</taxon>
        <taxon>Malacostraca</taxon>
        <taxon>Eumalacostraca</taxon>
        <taxon>Eucarida</taxon>
        <taxon>Decapoda</taxon>
        <taxon>Pleocyemata</taxon>
        <taxon>Brachyura</taxon>
        <taxon>Eubrachyura</taxon>
        <taxon>Portunoidea</taxon>
        <taxon>Portunidae</taxon>
        <taxon>Portuninae</taxon>
        <taxon>Portunus</taxon>
    </lineage>
</organism>
<dbReference type="AlphaFoldDB" id="A0A5B7FC09"/>
<proteinExistence type="predicted"/>
<keyword evidence="3" id="KW-1185">Reference proteome</keyword>